<evidence type="ECO:0000313" key="1">
    <source>
        <dbReference type="EMBL" id="RJF35192.1"/>
    </source>
</evidence>
<name>A0A3A3EHR4_9GAMM</name>
<dbReference type="EMBL" id="QYSE01000002">
    <property type="protein sequence ID" value="RJF35192.1"/>
    <property type="molecule type" value="Genomic_DNA"/>
</dbReference>
<dbReference type="RefSeq" id="WP_105173343.1">
    <property type="nucleotide sequence ID" value="NZ_QYSE01000002.1"/>
</dbReference>
<reference evidence="1 2" key="1">
    <citation type="submission" date="2018-09" db="EMBL/GenBank/DDBJ databases">
        <title>Identification of marine bacteria producing industrial enzymes.</title>
        <authorList>
            <person name="Cheng T.H."/>
            <person name="Saidin J."/>
            <person name="Muhd D.D."/>
            <person name="Isa M.N.M."/>
            <person name="Bakar M.F.A."/>
            <person name="Ismail N."/>
        </authorList>
    </citation>
    <scope>NUCLEOTIDE SEQUENCE [LARGE SCALE GENOMIC DNA]</scope>
    <source>
        <strain evidence="1 2">MNAD 1.6</strain>
    </source>
</reference>
<dbReference type="Proteomes" id="UP000265938">
    <property type="component" value="Unassembled WGS sequence"/>
</dbReference>
<proteinExistence type="predicted"/>
<organism evidence="1 2">
    <name type="scientific">Pseudoalteromonas gelatinilytica</name>
    <dbReference type="NCBI Taxonomy" id="1703256"/>
    <lineage>
        <taxon>Bacteria</taxon>
        <taxon>Pseudomonadati</taxon>
        <taxon>Pseudomonadota</taxon>
        <taxon>Gammaproteobacteria</taxon>
        <taxon>Alteromonadales</taxon>
        <taxon>Pseudoalteromonadaceae</taxon>
        <taxon>Pseudoalteromonas</taxon>
    </lineage>
</organism>
<gene>
    <name evidence="1" type="ORF">D4741_09395</name>
</gene>
<dbReference type="AlphaFoldDB" id="A0A3A3EHR4"/>
<sequence length="114" mass="12871">MKSEIEAWIKQISDRPEVKAINIGLFQAGSVYQAYLIGSFEYDPEDDDWACSEDYVPEYRYLELPGTSELGWETLLDLVSKSISEIIADNADNILNHVPVVTVGFDDGNLIRIK</sequence>
<comment type="caution">
    <text evidence="1">The sequence shown here is derived from an EMBL/GenBank/DDBJ whole genome shotgun (WGS) entry which is preliminary data.</text>
</comment>
<accession>A0A3A3EHR4</accession>
<protein>
    <submittedName>
        <fullName evidence="1">Uncharacterized protein</fullName>
    </submittedName>
</protein>
<evidence type="ECO:0000313" key="2">
    <source>
        <dbReference type="Proteomes" id="UP000265938"/>
    </source>
</evidence>